<organism evidence="1">
    <name type="scientific">Triatoma infestans</name>
    <name type="common">Assassin bug</name>
    <dbReference type="NCBI Taxonomy" id="30076"/>
    <lineage>
        <taxon>Eukaryota</taxon>
        <taxon>Metazoa</taxon>
        <taxon>Ecdysozoa</taxon>
        <taxon>Arthropoda</taxon>
        <taxon>Hexapoda</taxon>
        <taxon>Insecta</taxon>
        <taxon>Pterygota</taxon>
        <taxon>Neoptera</taxon>
        <taxon>Paraneoptera</taxon>
        <taxon>Hemiptera</taxon>
        <taxon>Heteroptera</taxon>
        <taxon>Panheteroptera</taxon>
        <taxon>Cimicomorpha</taxon>
        <taxon>Reduviidae</taxon>
        <taxon>Triatominae</taxon>
        <taxon>Triatoma</taxon>
    </lineage>
</organism>
<name>A0A170W8R0_TRIIF</name>
<evidence type="ECO:0000313" key="1">
    <source>
        <dbReference type="EMBL" id="JAR97299.1"/>
    </source>
</evidence>
<reference evidence="1" key="1">
    <citation type="submission" date="2016-04" db="EMBL/GenBank/DDBJ databases">
        <authorList>
            <person name="Calderon-Fernandez G.M.Sr."/>
        </authorList>
    </citation>
    <scope>NUCLEOTIDE SEQUENCE</scope>
    <source>
        <strain evidence="1">Int1</strain>
        <tissue evidence="1">Integument</tissue>
    </source>
</reference>
<reference evidence="1" key="2">
    <citation type="journal article" date="2017" name="J. Med. Entomol.">
        <title>Transcriptome Analysis of the Triatoma infestans (Hemiptera: Reduviidae) Integument.</title>
        <authorList>
            <person name="Calderon-Fernandez G.M."/>
            <person name="Moriconi D.E."/>
            <person name="Dulbecco A.B."/>
            <person name="Juarez M.P."/>
        </authorList>
    </citation>
    <scope>NUCLEOTIDE SEQUENCE</scope>
    <source>
        <strain evidence="1">Int1</strain>
        <tissue evidence="1">Integument</tissue>
    </source>
</reference>
<protein>
    <submittedName>
        <fullName evidence="1">Longitudinals lacking protein isoform g-like protein</fullName>
    </submittedName>
</protein>
<sequence length="57" mass="6535">MAAAYGKMIQLRRPNATEKDASFRCEVCSKFYRSKTSLNLAQTMGMWKRTKVCLSLL</sequence>
<dbReference type="EMBL" id="GEMB01006026">
    <property type="protein sequence ID" value="JAR97299.1"/>
    <property type="molecule type" value="Transcribed_RNA"/>
</dbReference>
<accession>A0A170W8R0</accession>
<dbReference type="AlphaFoldDB" id="A0A170W8R0"/>
<proteinExistence type="predicted"/>